<evidence type="ECO:0000313" key="2">
    <source>
        <dbReference type="EMBL" id="PFH58851.1"/>
    </source>
</evidence>
<evidence type="ECO:0000256" key="1">
    <source>
        <dbReference type="SAM" id="MobiDB-lite"/>
    </source>
</evidence>
<dbReference type="EMBL" id="LAZP02000249">
    <property type="protein sequence ID" value="PFH58851.1"/>
    <property type="molecule type" value="Genomic_DNA"/>
</dbReference>
<feature type="compositionally biased region" description="Low complexity" evidence="1">
    <location>
        <begin position="48"/>
        <end position="66"/>
    </location>
</feature>
<reference evidence="2 3" key="1">
    <citation type="journal article" date="2015" name="BMC Genomics">
        <title>Gene expression during zombie ant biting behavior reflects the complexity underlying fungal parasitic behavioral manipulation.</title>
        <authorList>
            <person name="de Bekker C."/>
            <person name="Ohm R.A."/>
            <person name="Loreto R.G."/>
            <person name="Sebastian A."/>
            <person name="Albert I."/>
            <person name="Merrow M."/>
            <person name="Brachmann A."/>
            <person name="Hughes D.P."/>
        </authorList>
    </citation>
    <scope>NUCLEOTIDE SEQUENCE [LARGE SCALE GENOMIC DNA]</scope>
    <source>
        <strain evidence="2 3">SC16a</strain>
    </source>
</reference>
<sequence>MPVLGFSHGRCSSKPKDLHIRKISFSGCSLSSGSSFSSSPANSIAYACSSSSSSTSLLPPSTSCSSRPPLEGHADPLAQHPTYSPPPRLHHRPLLDAAMFLGGADDDDVFHSRRPVDKELPRLPSSSVSDVDVSENRRPDEARDYFSVPLPTRPQFPPSRWSDSTIASMDLSDLASDSDLDDSDHVDQSVDSDSSDDVEEPLDSEVEDTIHVHHDASDAEDRHYHFQQPLDGHCSMPNFSYKRATALPKRPPIKTLDSLDEFVKRGGWKRRGIIFHNEEMTDSADLHL</sequence>
<protein>
    <submittedName>
        <fullName evidence="2">Uncharacterized protein</fullName>
    </submittedName>
</protein>
<proteinExistence type="predicted"/>
<feature type="compositionally biased region" description="Low complexity" evidence="1">
    <location>
        <begin position="28"/>
        <end position="39"/>
    </location>
</feature>
<dbReference type="OrthoDB" id="5226162at2759"/>
<reference evidence="2 3" key="2">
    <citation type="journal article" date="2017" name="Sci. Rep.">
        <title>Ant-infecting Ophiocordyceps genomes reveal a high diversity of potential behavioral manipulation genes and a possible major role for enterotoxins.</title>
        <authorList>
            <person name="de Bekker C."/>
            <person name="Ohm R.A."/>
            <person name="Evans H.C."/>
            <person name="Brachmann A."/>
            <person name="Hughes D.P."/>
        </authorList>
    </citation>
    <scope>NUCLEOTIDE SEQUENCE [LARGE SCALE GENOMIC DNA]</scope>
    <source>
        <strain evidence="2 3">SC16a</strain>
    </source>
</reference>
<feature type="region of interest" description="Disordered" evidence="1">
    <location>
        <begin position="115"/>
        <end position="204"/>
    </location>
</feature>
<gene>
    <name evidence="2" type="ORF">XA68_13099</name>
</gene>
<feature type="compositionally biased region" description="Basic and acidic residues" evidence="1">
    <location>
        <begin position="134"/>
        <end position="144"/>
    </location>
</feature>
<dbReference type="Proteomes" id="UP000037136">
    <property type="component" value="Unassembled WGS sequence"/>
</dbReference>
<accession>A0A2A9PCW3</accession>
<evidence type="ECO:0000313" key="3">
    <source>
        <dbReference type="Proteomes" id="UP000037136"/>
    </source>
</evidence>
<name>A0A2A9PCW3_OPHUN</name>
<comment type="caution">
    <text evidence="2">The sequence shown here is derived from an EMBL/GenBank/DDBJ whole genome shotgun (WGS) entry which is preliminary data.</text>
</comment>
<keyword evidence="3" id="KW-1185">Reference proteome</keyword>
<feature type="region of interest" description="Disordered" evidence="1">
    <location>
        <begin position="28"/>
        <end position="91"/>
    </location>
</feature>
<organism evidence="2 3">
    <name type="scientific">Ophiocordyceps unilateralis</name>
    <name type="common">Zombie-ant fungus</name>
    <name type="synonym">Torrubia unilateralis</name>
    <dbReference type="NCBI Taxonomy" id="268505"/>
    <lineage>
        <taxon>Eukaryota</taxon>
        <taxon>Fungi</taxon>
        <taxon>Dikarya</taxon>
        <taxon>Ascomycota</taxon>
        <taxon>Pezizomycotina</taxon>
        <taxon>Sordariomycetes</taxon>
        <taxon>Hypocreomycetidae</taxon>
        <taxon>Hypocreales</taxon>
        <taxon>Ophiocordycipitaceae</taxon>
        <taxon>Ophiocordyceps</taxon>
    </lineage>
</organism>
<dbReference type="AlphaFoldDB" id="A0A2A9PCW3"/>
<feature type="compositionally biased region" description="Acidic residues" evidence="1">
    <location>
        <begin position="193"/>
        <end position="204"/>
    </location>
</feature>